<dbReference type="GO" id="GO:0016020">
    <property type="term" value="C:membrane"/>
    <property type="evidence" value="ECO:0007669"/>
    <property type="project" value="UniProtKB-SubCell"/>
</dbReference>
<feature type="transmembrane region" description="Helical" evidence="7">
    <location>
        <begin position="156"/>
        <end position="174"/>
    </location>
</feature>
<dbReference type="OrthoDB" id="9770923at2"/>
<evidence type="ECO:0000256" key="7">
    <source>
        <dbReference type="SAM" id="Phobius"/>
    </source>
</evidence>
<feature type="transmembrane region" description="Helical" evidence="7">
    <location>
        <begin position="46"/>
        <end position="72"/>
    </location>
</feature>
<keyword evidence="3" id="KW-0201">Cytochrome c-type biogenesis</keyword>
<gene>
    <name evidence="9" type="ORF">EIP75_07840</name>
</gene>
<evidence type="ECO:0000256" key="5">
    <source>
        <dbReference type="ARBA" id="ARBA00023136"/>
    </source>
</evidence>
<keyword evidence="2 7" id="KW-0812">Transmembrane</keyword>
<evidence type="ECO:0000256" key="6">
    <source>
        <dbReference type="SAM" id="MobiDB-lite"/>
    </source>
</evidence>
<dbReference type="PANTHER" id="PTHR31566:SF0">
    <property type="entry name" value="CYTOCHROME C BIOGENESIS PROTEIN CCS1, CHLOROPLASTIC"/>
    <property type="match status" value="1"/>
</dbReference>
<dbReference type="AlphaFoldDB" id="A0A426VE05"/>
<evidence type="ECO:0000256" key="3">
    <source>
        <dbReference type="ARBA" id="ARBA00022748"/>
    </source>
</evidence>
<accession>A0A426VE05</accession>
<sequence>MRFAIALLTVICIASAIGTVLQQGQPLVSYVDAFGPYWAEVFGALGLFHIYSSPWFLVILAFLVVSTSLCIARNVPKILADLRTYKEGVRVKALDAFHHKAHGAVEGEPAAVRDQVLALLAGLGWQVKTQDRLGGTGAGDVPGTMIAARQGRANKLGYIAAHSAIVLVCLGGLFDGEMVTKTQAWWQGLEPFKSGNPGPRNSLGVDNPAYRAQLFVPEGQRSGAAVLNLEQGMLVQPLPFEVELRKFIVEYYDTGMPKRFASEIVVHDPRDKSVHAATVEVNKPFVYDGVTIFQSSFEDGGSSVELKPYPLYGQRVQASELFKGTVGGGSLAVPPSLSPRESLSVEVTGLRPINVEDLAQADGARSDEPATAGGGSTDARGVNFQELGRQLGSDHKSAADRKLTNIGPSVTYKLRDAAGQAREYQNYMVPVNIGGQPLFLLGVRSAPSEPFRFLRVPADDQMQLTGWLRLREALADPAMRQQAVQRFSTRGVPQGERSELVDQLALSSQRVLELYAGVHNVVDPARADGAPPPEPTAGFQALSDFVEKAVPEPERERASATLIRILNGTLFELLNVVREHDGLKPLSPDEPATSAFMTQAVLSLSDANAYPAPFILLPSSFEHRQASVFQVTRTPGRNVVYLGCVLLIVGVFSMLYVRERRVWVWVRADEAQPGQTALTLALSSTRQTLDTDAEFERLRQTLLPAAQPSTPSPADHREVI</sequence>
<dbReference type="GO" id="GO:0017004">
    <property type="term" value="P:cytochrome complex assembly"/>
    <property type="evidence" value="ECO:0007669"/>
    <property type="project" value="UniProtKB-KW"/>
</dbReference>
<evidence type="ECO:0000256" key="2">
    <source>
        <dbReference type="ARBA" id="ARBA00022692"/>
    </source>
</evidence>
<evidence type="ECO:0000313" key="9">
    <source>
        <dbReference type="EMBL" id="RRS05030.1"/>
    </source>
</evidence>
<reference evidence="9 10" key="1">
    <citation type="submission" date="2018-12" db="EMBL/GenBank/DDBJ databases">
        <title>The whole draft genome of Aquabacterium sp. SJQ9.</title>
        <authorList>
            <person name="Sun L."/>
            <person name="Gao X."/>
            <person name="Chen W."/>
            <person name="Huang K."/>
        </authorList>
    </citation>
    <scope>NUCLEOTIDE SEQUENCE [LARGE SCALE GENOMIC DNA]</scope>
    <source>
        <strain evidence="9 10">SJQ9</strain>
    </source>
</reference>
<dbReference type="PANTHER" id="PTHR31566">
    <property type="entry name" value="CYTOCHROME C BIOGENESIS PROTEIN CCS1, CHLOROPLASTIC"/>
    <property type="match status" value="1"/>
</dbReference>
<keyword evidence="4 7" id="KW-1133">Transmembrane helix</keyword>
<keyword evidence="10" id="KW-1185">Reference proteome</keyword>
<evidence type="ECO:0000256" key="4">
    <source>
        <dbReference type="ARBA" id="ARBA00022989"/>
    </source>
</evidence>
<evidence type="ECO:0000313" key="10">
    <source>
        <dbReference type="Proteomes" id="UP000269265"/>
    </source>
</evidence>
<dbReference type="InterPro" id="IPR023494">
    <property type="entry name" value="Cyt_c_bgen_Ccs1/CcsB/ResB"/>
</dbReference>
<proteinExistence type="predicted"/>
<dbReference type="Proteomes" id="UP000269265">
    <property type="component" value="Unassembled WGS sequence"/>
</dbReference>
<comment type="caution">
    <text evidence="9">The sequence shown here is derived from an EMBL/GenBank/DDBJ whole genome shotgun (WGS) entry which is preliminary data.</text>
</comment>
<comment type="subcellular location">
    <subcellularLocation>
        <location evidence="1">Membrane</location>
        <topology evidence="1">Multi-pass membrane protein</topology>
    </subcellularLocation>
</comment>
<evidence type="ECO:0000256" key="1">
    <source>
        <dbReference type="ARBA" id="ARBA00004141"/>
    </source>
</evidence>
<feature type="transmembrane region" description="Helical" evidence="7">
    <location>
        <begin position="639"/>
        <end position="657"/>
    </location>
</feature>
<feature type="region of interest" description="Disordered" evidence="6">
    <location>
        <begin position="356"/>
        <end position="381"/>
    </location>
</feature>
<dbReference type="Pfam" id="PF05140">
    <property type="entry name" value="ResB"/>
    <property type="match status" value="1"/>
</dbReference>
<keyword evidence="5 7" id="KW-0472">Membrane</keyword>
<dbReference type="EMBL" id="RSED01000005">
    <property type="protein sequence ID" value="RRS05030.1"/>
    <property type="molecule type" value="Genomic_DNA"/>
</dbReference>
<name>A0A426VE05_9BURK</name>
<protein>
    <submittedName>
        <fullName evidence="9">Cytochrome c biogenesis protein ResB</fullName>
    </submittedName>
</protein>
<feature type="domain" description="ResB-like" evidence="8">
    <location>
        <begin position="1"/>
        <end position="696"/>
    </location>
</feature>
<evidence type="ECO:0000259" key="8">
    <source>
        <dbReference type="Pfam" id="PF05140"/>
    </source>
</evidence>
<organism evidence="9 10">
    <name type="scientific">Aquabacterium soli</name>
    <dbReference type="NCBI Taxonomy" id="2493092"/>
    <lineage>
        <taxon>Bacteria</taxon>
        <taxon>Pseudomonadati</taxon>
        <taxon>Pseudomonadota</taxon>
        <taxon>Betaproteobacteria</taxon>
        <taxon>Burkholderiales</taxon>
        <taxon>Aquabacterium</taxon>
    </lineage>
</organism>
<dbReference type="InterPro" id="IPR007816">
    <property type="entry name" value="ResB-like_domain"/>
</dbReference>